<dbReference type="AlphaFoldDB" id="A0A930EFQ6"/>
<name>A0A930EFQ6_9FIRM</name>
<evidence type="ECO:0000313" key="2">
    <source>
        <dbReference type="Proteomes" id="UP000722050"/>
    </source>
</evidence>
<reference evidence="1" key="1">
    <citation type="submission" date="2020-04" db="EMBL/GenBank/DDBJ databases">
        <title>Deep metagenomics examines the oral microbiome during advanced dental caries in children, revealing novel taxa and co-occurrences with host molecules.</title>
        <authorList>
            <person name="Baker J.L."/>
            <person name="Morton J.T."/>
            <person name="Dinis M."/>
            <person name="Alvarez R."/>
            <person name="Tran N.C."/>
            <person name="Knight R."/>
            <person name="Edlund A."/>
        </authorList>
    </citation>
    <scope>NUCLEOTIDE SEQUENCE</scope>
    <source>
        <strain evidence="1">JCVI_24_bin.8</strain>
    </source>
</reference>
<dbReference type="Proteomes" id="UP000722050">
    <property type="component" value="Unassembled WGS sequence"/>
</dbReference>
<gene>
    <name evidence="1" type="ORF">HXM71_06230</name>
</gene>
<accession>A0A930EFQ6</accession>
<proteinExistence type="predicted"/>
<dbReference type="EMBL" id="JABZQH010000240">
    <property type="protein sequence ID" value="MBF1352695.1"/>
    <property type="molecule type" value="Genomic_DNA"/>
</dbReference>
<comment type="caution">
    <text evidence="1">The sequence shown here is derived from an EMBL/GenBank/DDBJ whole genome shotgun (WGS) entry which is preliminary data.</text>
</comment>
<organism evidence="1 2">
    <name type="scientific">Mogibacterium diversum</name>
    <dbReference type="NCBI Taxonomy" id="114527"/>
    <lineage>
        <taxon>Bacteria</taxon>
        <taxon>Bacillati</taxon>
        <taxon>Bacillota</taxon>
        <taxon>Clostridia</taxon>
        <taxon>Peptostreptococcales</taxon>
        <taxon>Anaerovoracaceae</taxon>
        <taxon>Mogibacterium</taxon>
    </lineage>
</organism>
<evidence type="ECO:0000313" key="1">
    <source>
        <dbReference type="EMBL" id="MBF1352695.1"/>
    </source>
</evidence>
<sequence length="50" mass="5697">MLLKITIWAIFAVAIAVKIYTKKRVQNIDGFGGITTREEVDRAKRCRSSK</sequence>
<protein>
    <submittedName>
        <fullName evidence="1">Uncharacterized protein</fullName>
    </submittedName>
</protein>
<dbReference type="RefSeq" id="WP_314011600.1">
    <property type="nucleotide sequence ID" value="NZ_CAURSC010000001.1"/>
</dbReference>